<evidence type="ECO:0000256" key="3">
    <source>
        <dbReference type="ARBA" id="ARBA00022578"/>
    </source>
</evidence>
<dbReference type="EMBL" id="CAADFG010000365">
    <property type="protein sequence ID" value="VFK03917.1"/>
    <property type="molecule type" value="Genomic_DNA"/>
</dbReference>
<name>A0A450VGR5_9GAMM</name>
<comment type="function">
    <text evidence="1 6">Required for the transposition of the insertion element.</text>
</comment>
<protein>
    <recommendedName>
        <fullName evidence="6">Mutator family transposase</fullName>
    </recommendedName>
</protein>
<reference evidence="7" key="1">
    <citation type="submission" date="2019-02" db="EMBL/GenBank/DDBJ databases">
        <authorList>
            <person name="Gruber-Vodicka R. H."/>
            <person name="Seah K. B. B."/>
        </authorList>
    </citation>
    <scope>NUCLEOTIDE SEQUENCE</scope>
    <source>
        <strain evidence="7">BECK_SA2B15</strain>
    </source>
</reference>
<accession>A0A450VGR5</accession>
<dbReference type="PANTHER" id="PTHR33217">
    <property type="entry name" value="TRANSPOSASE FOR INSERTION SEQUENCE ELEMENT IS1081"/>
    <property type="match status" value="1"/>
</dbReference>
<dbReference type="AlphaFoldDB" id="A0A450VGR5"/>
<proteinExistence type="inferred from homology"/>
<dbReference type="GO" id="GO:0006313">
    <property type="term" value="P:DNA transposition"/>
    <property type="evidence" value="ECO:0007669"/>
    <property type="project" value="UniProtKB-UniRule"/>
</dbReference>
<evidence type="ECO:0000256" key="4">
    <source>
        <dbReference type="ARBA" id="ARBA00023125"/>
    </source>
</evidence>
<evidence type="ECO:0000256" key="5">
    <source>
        <dbReference type="ARBA" id="ARBA00023172"/>
    </source>
</evidence>
<dbReference type="InterPro" id="IPR001207">
    <property type="entry name" value="Transposase_mutator"/>
</dbReference>
<keyword evidence="4 6" id="KW-0238">DNA-binding</keyword>
<keyword evidence="5 6" id="KW-0233">DNA recombination</keyword>
<evidence type="ECO:0000256" key="1">
    <source>
        <dbReference type="ARBA" id="ARBA00002190"/>
    </source>
</evidence>
<sequence length="132" mass="15182">MLGISPSAMADTKKNAYKAWDLFVKSYDAKYPRASECLLKDRASMLAFYNFPAEHWQHIRTTNPIESTFATVRHRTKRVKGCFSAQSVINMAFKLCQSAEKKWRRLRGYKRLAEVIEGVNFIDGISEKELVA</sequence>
<dbReference type="PANTHER" id="PTHR33217:SF9">
    <property type="entry name" value="MUTATOR FAMILY TRANSPOSASE"/>
    <property type="match status" value="1"/>
</dbReference>
<gene>
    <name evidence="7" type="ORF">BECKH772A_GA0070896_103651</name>
</gene>
<evidence type="ECO:0000256" key="2">
    <source>
        <dbReference type="ARBA" id="ARBA00010961"/>
    </source>
</evidence>
<keyword evidence="3 6" id="KW-0815">Transposition</keyword>
<dbReference type="Pfam" id="PF00872">
    <property type="entry name" value="Transposase_mut"/>
    <property type="match status" value="1"/>
</dbReference>
<dbReference type="GO" id="GO:0003677">
    <property type="term" value="F:DNA binding"/>
    <property type="evidence" value="ECO:0007669"/>
    <property type="project" value="UniProtKB-UniRule"/>
</dbReference>
<dbReference type="GO" id="GO:0004803">
    <property type="term" value="F:transposase activity"/>
    <property type="evidence" value="ECO:0007669"/>
    <property type="project" value="UniProtKB-UniRule"/>
</dbReference>
<comment type="similarity">
    <text evidence="2 6">Belongs to the transposase mutator family.</text>
</comment>
<organism evidence="7">
    <name type="scientific">Candidatus Kentrum eta</name>
    <dbReference type="NCBI Taxonomy" id="2126337"/>
    <lineage>
        <taxon>Bacteria</taxon>
        <taxon>Pseudomonadati</taxon>
        <taxon>Pseudomonadota</taxon>
        <taxon>Gammaproteobacteria</taxon>
        <taxon>Candidatus Kentrum</taxon>
    </lineage>
</organism>
<evidence type="ECO:0000256" key="6">
    <source>
        <dbReference type="RuleBase" id="RU365089"/>
    </source>
</evidence>
<evidence type="ECO:0000313" key="7">
    <source>
        <dbReference type="EMBL" id="VFK03917.1"/>
    </source>
</evidence>
<keyword evidence="6" id="KW-0814">Transposable element</keyword>